<organism evidence="3 4">
    <name type="scientific">Mesonia maritima</name>
    <dbReference type="NCBI Taxonomy" id="1793873"/>
    <lineage>
        <taxon>Bacteria</taxon>
        <taxon>Pseudomonadati</taxon>
        <taxon>Bacteroidota</taxon>
        <taxon>Flavobacteriia</taxon>
        <taxon>Flavobacteriales</taxon>
        <taxon>Flavobacteriaceae</taxon>
        <taxon>Mesonia</taxon>
    </lineage>
</organism>
<dbReference type="Pfam" id="PF00117">
    <property type="entry name" value="GATase"/>
    <property type="match status" value="1"/>
</dbReference>
<reference evidence="3 4" key="1">
    <citation type="submission" date="2023-07" db="EMBL/GenBank/DDBJ databases">
        <title>Genomic Encyclopedia of Type Strains, Phase IV (KMG-IV): sequencing the most valuable type-strain genomes for metagenomic binning, comparative biology and taxonomic classification.</title>
        <authorList>
            <person name="Goeker M."/>
        </authorList>
    </citation>
    <scope>NUCLEOTIDE SEQUENCE [LARGE SCALE GENOMIC DNA]</scope>
    <source>
        <strain evidence="3 4">DSM 102814</strain>
    </source>
</reference>
<dbReference type="SUPFAM" id="SSF52317">
    <property type="entry name" value="Class I glutamine amidotransferase-like"/>
    <property type="match status" value="1"/>
</dbReference>
<gene>
    <name evidence="3" type="ORF">GGR31_001882</name>
</gene>
<evidence type="ECO:0000313" key="4">
    <source>
        <dbReference type="Proteomes" id="UP001257659"/>
    </source>
</evidence>
<sequence length="196" mass="22123">MEEILVIDNYDSFVYNLVHYLEAFDKHVTVVRNDKISLDDIEDFQKIILSPGPGVPRETKNLISIIKKYGATKSILGVCLGQQAIAEAYGGKLENLESVYHGVASRLHVKVSDEELFKNLPAQFSVGRYHSWVASQKLPDCLEVTATDENGIVMALRHRFFDVKGVQFHPESILTEFGKELIENWLTSTSVKKQVL</sequence>
<dbReference type="PANTHER" id="PTHR43418">
    <property type="entry name" value="MULTIFUNCTIONAL TRYPTOPHAN BIOSYNTHESIS PROTEIN-RELATED"/>
    <property type="match status" value="1"/>
</dbReference>
<feature type="domain" description="Glutamine amidotransferase" evidence="2">
    <location>
        <begin position="5"/>
        <end position="186"/>
    </location>
</feature>
<dbReference type="RefSeq" id="WP_309728392.1">
    <property type="nucleotide sequence ID" value="NZ_JAVDQA010000005.1"/>
</dbReference>
<dbReference type="EMBL" id="JAVDQA010000005">
    <property type="protein sequence ID" value="MDR6301231.1"/>
    <property type="molecule type" value="Genomic_DNA"/>
</dbReference>
<keyword evidence="4" id="KW-1185">Reference proteome</keyword>
<dbReference type="GO" id="GO:0004049">
    <property type="term" value="F:anthranilate synthase activity"/>
    <property type="evidence" value="ECO:0007669"/>
    <property type="project" value="UniProtKB-EC"/>
</dbReference>
<keyword evidence="3" id="KW-0456">Lyase</keyword>
<evidence type="ECO:0000256" key="1">
    <source>
        <dbReference type="ARBA" id="ARBA00022962"/>
    </source>
</evidence>
<accession>A0ABU1K6K3</accession>
<dbReference type="PROSITE" id="PS51273">
    <property type="entry name" value="GATASE_TYPE_1"/>
    <property type="match status" value="1"/>
</dbReference>
<dbReference type="PRINTS" id="PR00097">
    <property type="entry name" value="ANTSNTHASEII"/>
</dbReference>
<dbReference type="CDD" id="cd01743">
    <property type="entry name" value="GATase1_Anthranilate_Synthase"/>
    <property type="match status" value="1"/>
</dbReference>
<dbReference type="PANTHER" id="PTHR43418:SF4">
    <property type="entry name" value="MULTIFUNCTIONAL TRYPTOPHAN BIOSYNTHESIS PROTEIN"/>
    <property type="match status" value="1"/>
</dbReference>
<dbReference type="Proteomes" id="UP001257659">
    <property type="component" value="Unassembled WGS sequence"/>
</dbReference>
<evidence type="ECO:0000313" key="3">
    <source>
        <dbReference type="EMBL" id="MDR6301231.1"/>
    </source>
</evidence>
<dbReference type="EC" id="4.1.3.27" evidence="3"/>
<protein>
    <submittedName>
        <fullName evidence="3">Anthranilate synthase component 2</fullName>
        <ecNumber evidence="3">4.1.3.27</ecNumber>
    </submittedName>
</protein>
<dbReference type="InterPro" id="IPR006221">
    <property type="entry name" value="TrpG/PapA_dom"/>
</dbReference>
<dbReference type="Gene3D" id="3.40.50.880">
    <property type="match status" value="1"/>
</dbReference>
<name>A0ABU1K6K3_9FLAO</name>
<evidence type="ECO:0000259" key="2">
    <source>
        <dbReference type="Pfam" id="PF00117"/>
    </source>
</evidence>
<dbReference type="NCBIfam" id="TIGR00566">
    <property type="entry name" value="trpG_papA"/>
    <property type="match status" value="1"/>
</dbReference>
<keyword evidence="1" id="KW-0315">Glutamine amidotransferase</keyword>
<dbReference type="InterPro" id="IPR029062">
    <property type="entry name" value="Class_I_gatase-like"/>
</dbReference>
<comment type="caution">
    <text evidence="3">The sequence shown here is derived from an EMBL/GenBank/DDBJ whole genome shotgun (WGS) entry which is preliminary data.</text>
</comment>
<dbReference type="InterPro" id="IPR017926">
    <property type="entry name" value="GATASE"/>
</dbReference>
<dbReference type="PRINTS" id="PR00096">
    <property type="entry name" value="GATASE"/>
</dbReference>
<proteinExistence type="predicted"/>
<dbReference type="InterPro" id="IPR050472">
    <property type="entry name" value="Anth_synth/Amidotransfase"/>
</dbReference>